<dbReference type="Pfam" id="PF08393">
    <property type="entry name" value="DHC_N2"/>
    <property type="match status" value="1"/>
</dbReference>
<dbReference type="InterPro" id="IPR042228">
    <property type="entry name" value="Dynein_linker_3"/>
</dbReference>
<feature type="domain" description="Dynein heavy chain AAA 5 extension" evidence="22">
    <location>
        <begin position="2683"/>
        <end position="2798"/>
    </location>
</feature>
<evidence type="ECO:0000256" key="7">
    <source>
        <dbReference type="ARBA" id="ARBA00022840"/>
    </source>
</evidence>
<feature type="domain" description="Dynein heavy chain 3 AAA+ lid" evidence="23">
    <location>
        <begin position="3028"/>
        <end position="3103"/>
    </location>
</feature>
<dbReference type="PANTHER" id="PTHR46961:SF15">
    <property type="entry name" value="AAA+ ATPASE DOMAIN-CONTAINING PROTEIN"/>
    <property type="match status" value="1"/>
</dbReference>
<dbReference type="InterPro" id="IPR013602">
    <property type="entry name" value="Dynein_heavy_linker"/>
</dbReference>
<dbReference type="Pfam" id="PF12774">
    <property type="entry name" value="AAA_6"/>
    <property type="match status" value="3"/>
</dbReference>
<evidence type="ECO:0000313" key="28">
    <source>
        <dbReference type="Proteomes" id="UP001181693"/>
    </source>
</evidence>
<evidence type="ECO:0000313" key="27">
    <source>
        <dbReference type="EMBL" id="DBA26446.1"/>
    </source>
</evidence>
<dbReference type="Pfam" id="PF18198">
    <property type="entry name" value="AAA_lid_11"/>
    <property type="match status" value="1"/>
</dbReference>
<dbReference type="GO" id="GO:0005874">
    <property type="term" value="C:microtubule"/>
    <property type="evidence" value="ECO:0007669"/>
    <property type="project" value="UniProtKB-KW"/>
</dbReference>
<dbReference type="InterPro" id="IPR024317">
    <property type="entry name" value="Dynein_heavy_chain_D4_dom"/>
</dbReference>
<dbReference type="InterPro" id="IPR041589">
    <property type="entry name" value="DNAH3_AAA_lid_1"/>
</dbReference>
<evidence type="ECO:0000256" key="13">
    <source>
        <dbReference type="ARBA" id="ARBA00023273"/>
    </source>
</evidence>
<proteinExistence type="inferred from homology"/>
<dbReference type="InterPro" id="IPR041658">
    <property type="entry name" value="AAA_lid_11"/>
</dbReference>
<keyword evidence="12" id="KW-0206">Cytoskeleton</keyword>
<accession>A0AAV3A5S4</accession>
<evidence type="ECO:0000256" key="2">
    <source>
        <dbReference type="ARBA" id="ARBA00008887"/>
    </source>
</evidence>
<feature type="region of interest" description="Disordered" evidence="15">
    <location>
        <begin position="1077"/>
        <end position="1109"/>
    </location>
</feature>
<feature type="domain" description="Dynein heavy chain AAA lid" evidence="24">
    <location>
        <begin position="4628"/>
        <end position="4779"/>
    </location>
</feature>
<evidence type="ECO:0000256" key="5">
    <source>
        <dbReference type="ARBA" id="ARBA00022737"/>
    </source>
</evidence>
<evidence type="ECO:0000256" key="11">
    <source>
        <dbReference type="ARBA" id="ARBA00023175"/>
    </source>
</evidence>
<dbReference type="GO" id="GO:0031514">
    <property type="term" value="C:motile cilium"/>
    <property type="evidence" value="ECO:0007669"/>
    <property type="project" value="UniProtKB-ARBA"/>
</dbReference>
<keyword evidence="13" id="KW-0966">Cell projection</keyword>
<dbReference type="Gene3D" id="3.40.50.300">
    <property type="entry name" value="P-loop containing nucleotide triphosphate hydrolases"/>
    <property type="match status" value="5"/>
</dbReference>
<evidence type="ECO:0000259" key="26">
    <source>
        <dbReference type="Pfam" id="PF25007"/>
    </source>
</evidence>
<evidence type="ECO:0000256" key="14">
    <source>
        <dbReference type="SAM" id="Coils"/>
    </source>
</evidence>
<dbReference type="SUPFAM" id="SSF52540">
    <property type="entry name" value="P-loop containing nucleoside triphosphate hydrolases"/>
    <property type="match status" value="2"/>
</dbReference>
<dbReference type="InterPro" id="IPR013594">
    <property type="entry name" value="Dynein_heavy_tail"/>
</dbReference>
<dbReference type="Gene3D" id="1.20.140.100">
    <property type="entry name" value="Dynein heavy chain, N-terminal domain 2"/>
    <property type="match status" value="1"/>
</dbReference>
<evidence type="ECO:0000259" key="18">
    <source>
        <dbReference type="Pfam" id="PF08393"/>
    </source>
</evidence>
<dbReference type="Pfam" id="PF12781">
    <property type="entry name" value="AAA_9"/>
    <property type="match status" value="1"/>
</dbReference>
<comment type="subcellular location">
    <subcellularLocation>
        <location evidence="1">Cytoplasm</location>
        <location evidence="1">Cytoskeleton</location>
        <location evidence="1">Cilium axoneme</location>
    </subcellularLocation>
</comment>
<feature type="domain" description="Dynein heavy chain region D6 P-loop" evidence="16">
    <location>
        <begin position="4490"/>
        <end position="4596"/>
    </location>
</feature>
<feature type="domain" description="Dynein heavy chain tail" evidence="17">
    <location>
        <begin position="685"/>
        <end position="983"/>
    </location>
</feature>
<dbReference type="Gene3D" id="1.20.1270.280">
    <property type="match status" value="1"/>
</dbReference>
<keyword evidence="5" id="KW-0677">Repeat</keyword>
<feature type="compositionally biased region" description="Basic and acidic residues" evidence="15">
    <location>
        <begin position="627"/>
        <end position="642"/>
    </location>
</feature>
<dbReference type="Gene3D" id="1.10.287.2620">
    <property type="match status" value="1"/>
</dbReference>
<keyword evidence="10" id="KW-0969">Cilium</keyword>
<evidence type="ECO:0000256" key="6">
    <source>
        <dbReference type="ARBA" id="ARBA00022741"/>
    </source>
</evidence>
<feature type="compositionally biased region" description="Polar residues" evidence="15">
    <location>
        <begin position="1077"/>
        <end position="1096"/>
    </location>
</feature>
<dbReference type="Pfam" id="PF17852">
    <property type="entry name" value="Dynein_AAA_lid"/>
    <property type="match status" value="1"/>
</dbReference>
<feature type="domain" description="Dynein heavy chain hydrolytic ATP-binding dynein motor region" evidence="19">
    <location>
        <begin position="2428"/>
        <end position="2525"/>
    </location>
</feature>
<dbReference type="Gene3D" id="1.20.920.30">
    <property type="match status" value="1"/>
</dbReference>
<feature type="domain" description="Dynein heavy chain hydrolytic ATP-binding dynein motor region" evidence="19">
    <location>
        <begin position="2296"/>
        <end position="2368"/>
    </location>
</feature>
<feature type="coiled-coil region" evidence="14">
    <location>
        <begin position="3537"/>
        <end position="3605"/>
    </location>
</feature>
<dbReference type="Gene3D" id="1.20.920.20">
    <property type="match status" value="1"/>
</dbReference>
<dbReference type="EMBL" id="DYDO01000004">
    <property type="protein sequence ID" value="DBA26446.1"/>
    <property type="molecule type" value="Genomic_DNA"/>
</dbReference>
<evidence type="ECO:0000256" key="3">
    <source>
        <dbReference type="ARBA" id="ARBA00022490"/>
    </source>
</evidence>
<comment type="caution">
    <text evidence="27">The sequence shown here is derived from an EMBL/GenBank/DDBJ whole genome shotgun (WGS) entry which is preliminary data.</text>
</comment>
<feature type="domain" description="Dynein heavy chain tail" evidence="17">
    <location>
        <begin position="206"/>
        <end position="374"/>
    </location>
</feature>
<dbReference type="InterPro" id="IPR043160">
    <property type="entry name" value="Dynein_C_barrel"/>
</dbReference>
<dbReference type="Pfam" id="PF25007">
    <property type="entry name" value="DYH2-5-8_CC"/>
    <property type="match status" value="1"/>
</dbReference>
<dbReference type="Proteomes" id="UP001181693">
    <property type="component" value="Unassembled WGS sequence"/>
</dbReference>
<evidence type="ECO:0000256" key="9">
    <source>
        <dbReference type="ARBA" id="ARBA00023054"/>
    </source>
</evidence>
<dbReference type="Pfam" id="PF18199">
    <property type="entry name" value="Dynein_C"/>
    <property type="match status" value="1"/>
</dbReference>
<keyword evidence="3" id="KW-0963">Cytoplasm</keyword>
<dbReference type="Gene3D" id="3.10.490.20">
    <property type="match status" value="1"/>
</dbReference>
<evidence type="ECO:0000256" key="1">
    <source>
        <dbReference type="ARBA" id="ARBA00004430"/>
    </source>
</evidence>
<feature type="domain" description="Dynein heavy chain linker" evidence="18">
    <location>
        <begin position="1546"/>
        <end position="1916"/>
    </location>
</feature>
<dbReference type="InterPro" id="IPR042219">
    <property type="entry name" value="AAA_lid_11_sf"/>
</dbReference>
<feature type="domain" description="Dynein axonemal heavy chain 2/5/8 coiled-coil" evidence="26">
    <location>
        <begin position="1359"/>
        <end position="1476"/>
    </location>
</feature>
<dbReference type="Gene3D" id="1.10.8.1220">
    <property type="match status" value="1"/>
</dbReference>
<keyword evidence="28" id="KW-1185">Reference proteome</keyword>
<feature type="domain" description="Dynein heavy chain ATP-binding dynein motor region" evidence="21">
    <location>
        <begin position="4010"/>
        <end position="4228"/>
    </location>
</feature>
<dbReference type="InterPro" id="IPR004273">
    <property type="entry name" value="Dynein_heavy_D6_P-loop"/>
</dbReference>
<dbReference type="GO" id="GO:0008569">
    <property type="term" value="F:minus-end-directed microtubule motor activity"/>
    <property type="evidence" value="ECO:0007669"/>
    <property type="project" value="InterPro"/>
</dbReference>
<dbReference type="Pfam" id="PF12780">
    <property type="entry name" value="AAA_8"/>
    <property type="match status" value="1"/>
</dbReference>
<dbReference type="InterPro" id="IPR026983">
    <property type="entry name" value="DHC"/>
</dbReference>
<evidence type="ECO:0000256" key="15">
    <source>
        <dbReference type="SAM" id="MobiDB-lite"/>
    </source>
</evidence>
<dbReference type="InterPro" id="IPR041466">
    <property type="entry name" value="Dynein_AAA5_ext"/>
</dbReference>
<dbReference type="InterPro" id="IPR056759">
    <property type="entry name" value="DYH2-5-8_CC"/>
</dbReference>
<feature type="domain" description="Dynein heavy chain AAA module D4" evidence="20">
    <location>
        <begin position="3164"/>
        <end position="3392"/>
    </location>
</feature>
<feature type="coiled-coil region" evidence="14">
    <location>
        <begin position="3880"/>
        <end position="3928"/>
    </location>
</feature>
<dbReference type="Pfam" id="PF08385">
    <property type="entry name" value="DHC_N1"/>
    <property type="match status" value="2"/>
</dbReference>
<feature type="region of interest" description="Disordered" evidence="15">
    <location>
        <begin position="3653"/>
        <end position="3684"/>
    </location>
</feature>
<name>A0AAV3A5S4_PYXAD</name>
<evidence type="ECO:0000256" key="8">
    <source>
        <dbReference type="ARBA" id="ARBA00023017"/>
    </source>
</evidence>
<dbReference type="GO" id="GO:0045505">
    <property type="term" value="F:dynein intermediate chain binding"/>
    <property type="evidence" value="ECO:0007669"/>
    <property type="project" value="InterPro"/>
</dbReference>
<evidence type="ECO:0000256" key="12">
    <source>
        <dbReference type="ARBA" id="ARBA00023212"/>
    </source>
</evidence>
<dbReference type="InterPro" id="IPR042222">
    <property type="entry name" value="Dynein_2_N"/>
</dbReference>
<dbReference type="Gene3D" id="1.20.58.1120">
    <property type="match status" value="1"/>
</dbReference>
<evidence type="ECO:0000259" key="25">
    <source>
        <dbReference type="Pfam" id="PF18199"/>
    </source>
</evidence>
<keyword evidence="8" id="KW-0243">Dynein</keyword>
<dbReference type="InterPro" id="IPR035706">
    <property type="entry name" value="AAA_9"/>
</dbReference>
<gene>
    <name evidence="27" type="ORF">GDO54_010703</name>
</gene>
<dbReference type="Gene3D" id="3.20.180.20">
    <property type="entry name" value="Dynein heavy chain, N-terminal domain 2"/>
    <property type="match status" value="1"/>
</dbReference>
<organism evidence="27 28">
    <name type="scientific">Pyxicephalus adspersus</name>
    <name type="common">African bullfrog</name>
    <dbReference type="NCBI Taxonomy" id="30357"/>
    <lineage>
        <taxon>Eukaryota</taxon>
        <taxon>Metazoa</taxon>
        <taxon>Chordata</taxon>
        <taxon>Craniata</taxon>
        <taxon>Vertebrata</taxon>
        <taxon>Euteleostomi</taxon>
        <taxon>Amphibia</taxon>
        <taxon>Batrachia</taxon>
        <taxon>Anura</taxon>
        <taxon>Neobatrachia</taxon>
        <taxon>Ranoidea</taxon>
        <taxon>Pyxicephalidae</taxon>
        <taxon>Pyxicephalinae</taxon>
        <taxon>Pyxicephalus</taxon>
    </lineage>
</organism>
<dbReference type="GO" id="GO:0005524">
    <property type="term" value="F:ATP binding"/>
    <property type="evidence" value="ECO:0007669"/>
    <property type="project" value="UniProtKB-KW"/>
</dbReference>
<dbReference type="InterPro" id="IPR041228">
    <property type="entry name" value="Dynein_C"/>
</dbReference>
<dbReference type="Gene3D" id="1.10.8.710">
    <property type="match status" value="1"/>
</dbReference>
<evidence type="ECO:0000259" key="19">
    <source>
        <dbReference type="Pfam" id="PF12774"/>
    </source>
</evidence>
<evidence type="ECO:0000259" key="20">
    <source>
        <dbReference type="Pfam" id="PF12780"/>
    </source>
</evidence>
<dbReference type="Pfam" id="PF12775">
    <property type="entry name" value="AAA_7"/>
    <property type="match status" value="1"/>
</dbReference>
<evidence type="ECO:0000256" key="10">
    <source>
        <dbReference type="ARBA" id="ARBA00023069"/>
    </source>
</evidence>
<sequence length="5147" mass="588795">MDERHWWIAGKVQQTFHTAGQDSSTVLEAFLLEANNLQLVNSFLRAGGQQALFFLIEACDQANPSTWQIHLRSDLRSLENVTGKSSFPTVVYFLRAETKHDVDAAMIEKEIFCGEIKENPVESLKCLLNELCIPLLRAQKDWGSCSQESVSHFLSSLEKHVAAIEDAAIINNAEKHHLTILKRPHNIISPDLLQQRSMMLDSETVNENEAVVSEWIKTIEQVLVESVDERVLDIAATPMTELQRWHQRQKMLGLITEQLRGKECKSVIGVIISAKSKLLKKWKAMDIGITEATNATKDRVKYLEAVYRHIEALSHDMDPANLVNSTIPGFFSGIQQIENMTKFFSKNGYLGLLLTKVSNQLTQNCKLFLKESLTAGGSEDGLWYIIRNHMVSNKEESIPTEAAEEKAPNKDKYKSFMLKNGSSFYEKIQACLAVHNCFQEEVHRLRDWLFGAHGLHRYSSLSSVSTAPGRLSSLPAAKTNKTSLKMPPSLTSSIDQQQEYQSSGVAITDDDIIMYHLEALSIKLKQTLDIMEKLHEYKILSRMTQGLRKPPQEDLIEDDNSESGSVCVTTNEEIKETDSQTEAVPHHPQILRQNASSPGKLHTLVEEDEAQMCTDDPYMVTVPSVKHSDFPHKAPSDLKIDDPSEDEEDTEMMLSNEEKHMLANLYNREDMDDDDCTLSSVLMEKIEQMIELLTQYIDIDILLDTERRDHNPFEEGYSEFLVMNQQTEKYISVYIQALFLRRIPCKDALSILHRFSAVRHRQGIQHIINECYVEVFDWFYDELKEVQQLYETFKEEPGLSRNMPPAVGAIIWSRKLLSRIENTMKAFKNVRIVTTCLTYSHTVKLYNRIASALVSYEDLWYQKWKSQVDRGLSGLNFTLLVREPVTQRLRVNTDMRIIHLIEETKWMLRLGIRVPETALQAYQQADKFKMYKSNLQDVVEEYEKIQRTIPENFAVLFASHLERVKHQFQPGLSTLSWSSVNIEGLLHQTSTAVKRLKCIIDKVTEIKEQVIESTLEEISCFDLFPVEKITDVPKDPVEFVQFMQLMLVEKKAKLEEMASSIRNAFKDILMAMKSFQESTQENNRPSAPARSTASNSRMKRTTYKPQPMSVSSDNSIVDYSEEITSKVLESLSEQLYQSVFTCILRSLFILAQLVGCDMELLKTEQQTLDGIEPLNNEPVFNTFKGLLGSKIHTYRLRFKLSLVFKIPHILIDPPVEVAQDAIKQVAVCIMNISDSLNWWSGERKGQAFNVSIAANNKLQHILEKVEKTMRDIHPKVKKQVFSLSCYEFLWADNMYKQSEEFLNGNPSLAIIHKEVKRFLDIEEKIKRSPEVINIGCICLDYSLMKETLKGFAGSWKSHFATILHQRVKDDLHRVVQYRETVWQQLTKPVESLEQLNSILTLLEELQDMENKIDEVYRPIEVMYEHLRSYKLRIPREEVHDVENLRHKWSELMDLSSVVKETLLKEKQDIFKQELDKQVKSFVVEVIQFRNRFDTKGPAAPGIMPEEAVARLHDFNETYQIYDAKRKTLTSVQRLFNIVPKTFPELDRTGKDLQLLGTLYILFQKFIDFDQRFRNTLWAEVDLAISNQEIEEYWSECQIWNDKLKDWDAYNEMAREIKFYEDVFPLLHELKSKEIRNRHWLQVMSVTGSSFPLEANVFKVSHLLDIGLLKFQDQLISIAKAAKKEMDLEIKMRKVEEEWSEQVLSFKPYKNKVVLVKEDSMLLLEELEDAQVLLAQMLTSKEIDPLREEATTWAEKLKNVGEVLELWVEVQELWQHLEEIYNNPTINQELPQDARRFAKVNRRWTLMMISAYKTKNVLQCCCTGDVPKEILLRHFHQELEICFSSLSSYLGRMREAFSRFYFLSDLALVSLLSRPCDIKYLQHHLRSMFGGISSIEVEEAEEEESVSSEEEVAEVTGPILDFLSVRSGNEGWLSLGQRSTTHVTDTESIFQRSLKSAGLSHERNQPVMYKELSKKINAVSVTGHGGECLQLDEQVAIGSNLGAWLSNLHNIVRSSLNNRIYKVIEDINQGVALDEWVQKYPTQVAVLGLLYLWTKDFENSITELRQDRKAQSRLLKKYSTLAMKLSTIASRGHWKTIEEPVSQAQRLKLENIIMQALYLRDVMDTVFLHKVREVVDFNCRKATRFYLKESNGSQRHELKILDAQYVYGCEFYGATTPFIMNPVTEKCFLKISQILQQRNGVILQGDHGAGKTETVKGLSYLLGNFVFLFTCSATTVVSALGRVINGTALDGCWSCFDDFHRLPEQAVSVFLYYAQTLYDSFNARLPKITLQDGCKVWKGVSLVVPDHAALFKAKLTSLGFKGSKILATRLQLVSELLREQLSEEYHQHISFQSMVEVLYRACQRREMEKMINGRIELEGGRISRSSSAMSYQQLTTYTTSPVPSLKTGNSTDRNKKVISSNPVLAAMKESHALVADALQDVLGPRMTGDNYLEFKQILGDVFMGIYDASGSRQILQKELEKAILMKADENKLFPHTPWLNKVKQLFSLSLVNSGVIVAGPPASGKSSCISMLLQALNYIKVSSDEPAHKIVKINPLSVDNGTLMFGGQNTSHMWQDGVITYVWKKAIRNHCNTWLWFDGQLTCSWADNFNSVLGPEKVLQLSNGDHLNISDNLKLIFETTDLNMASPATLSKAGILYIEGESLGWRPLSKIWLDGRNQQEHAVLSKAFYRTLDPVFNLILHDSKPIVPVTEVGLFRSCTNLLTVMLNDKAQSIGGQLHIERLFVFCLIWSVGILIETSERKRFSELLKVYTSVLPDDDQEISVFDYYLDESGEWDTWQSRLPDITYVGNTDIMGEVFIETRDTVIVRTFLEYASIGSQHVLLTGPLGYRARTLLKKMVFSGSSKAKELQELLEQNIVHRQGFIYGARDGKTLHLFIDDLNLPTPDDNGVQSCNELLRMILDDNVLVRLNKPFEWQMLEGLLVKAVMALPHYANNTQRTAAQRLLRHFSIFHLPDIEGSQLQQVIFSILEANMGDKEGLSLQEDLQLSLVNASCHLLESVKKVLLASSTPGRQHYQFSLREITKVFQSLRRLSGEDREDRTTVATYWNHEVHRVIRDSLCRHVDINWFDSEMTKTIKEYFPDIAASSLQRTFTTFPLEMKFSHQTSTDNKGVKVLLQSITELDNVQSFLKTTVQHYNEELGHQKIHLELSENAVLQIIRIHRVLSSEKGGNALLVGCIGSHLTTLVKLALYVADIPLHVVDTSGHSNFISSLKSAIQISAVEGKPTAILLTADDLKIDNCLNAINSLLICGEYDSLFTTEEMNDLLQVLSPALRRKHPHLSYDPAKYFVSQVKSYLRIMVCIPPYHEILWTASRKFPGFLSGCQLIWIDSWSQDAIIREAKHYIMQHRIMETHTEETRGKIASAMSLIHSYMLQENNQVPWVGDCNSCVPSHHLPHCREIVQEKLKLLISKESTTSKDKVFIGPNTLLILLDSFKSIFQKKLEEHSSTNYQLTCVLETLANTRRDVKKTQETIHILEEKYNEAQVITADILKKLITKTSILEKLKATLGIGDETLQIFLSQHENEMDSFQEDDDLLKDEHWDEYDDAFIPMKEASKKSYLQDITQKTDKATDELEELKKTLQTVKNEVMHWCSKVDKPCVERLVRCQNPPYLVGQILEMAFVMISCLPKSENTNELPKSASHLNAKSDSRSSSRFQTSPAGKLSPLKRGRKKVLCCFRDPTDKVDRARWKNIQNHIGETSKFVDNIHQIAKLEDGLPDQTLRDVEAYLGKAKEGSPGVTGEGSLLENAAPHATPQSITPAKKYAHNDADKMKDNKKGGITIAAARYSSEDAASLVAFIVAIIEYTRLCVPLKECQKKLADLERERENLIMKEEQSKMITDSFEEEPPDLHHHILSTMTAEDLPALQAEVDRLHEEYDSAINQKYQLVEQLQSHEEKLQAAVDILNRLKTQEQAWKDKVTQNNTNDILTNCVLAAAYLTYCPALSVDGRMQVTRQLFTVIEKCGLPLPQRMLLKDLPLMQFLHTPIEIKTLEKKGLPTNSLALNNSCIFINKMSSLSWILVSDPAGQAIDWMKDHLPEDTVEVMHYDLRSEMDISLTVGHSLLLTYCNIDVISQDVRFIQILQSKRDFQQHKVPFKMMVGEHEVECHPGFRIYLHTTCTPDRVPPEVASYCTILYFSQDRQGLTEQLLDRFIQLEKPRLKEEHLLLKQECLDNMITLSDLEDKIIATLQSHDSLLLSLPVTKKLGDLKLQHEEATEMLMKIVAAEDILLHAREGFREIAVRGAVMFDTARMLHQLNKMYDTSYKQLLELFDVSVAHSERYSLKGVVACLTGHIFSYISKSLLERDRMVYALLIALEVEQSLGRIRPGEREFIISPDLCVTVLQGMSIKVSESRQQAKNPFDWMSEDQFKNVQILATYFDWFGDLFDRMYKDSKDLTWKTFCESEQPENSSKVKWPDGMDGLNALQRFLILRAVRVDRILPAASNYISATLGKMYASEAVIDLQTSLSWMSPFQPGLLIYSRDCNLPRTLLLDFAERKNQKITVFPISTPDEAIDELLIKAMSEGGWLLLENIQNSVNIMMSIWEILKSKKNPDKNFRLWLSVQASEALPTRMLHYTVKTIVDMPMNIRRGLIQSLQFVSNETLVSSPRPEWPALLHNLCFFHCASRLRSTYGISAGWNCPDTMCFGSTELMEGIQVLKDEFKESDREGGGKALSWTAMRYLLSEIIYGCNVSIDFDMTILVAMIEYWISINTTKRDTELTKLKFKIPAAFFNSDINPVSLKQALESTPQYSLDAPESFHMHPSPVVPFGEQNYVITRFSQLCYSGSTYSHWVQPRSTPQTFQKVVKPDPMQGRHAPSVALPDSVANPSIMYPQTAKLIEVHDICASLLSKVPRGWSRDLINDRMKKLGGDTSFNLFLKKELHHLTSVLSEIRRTLHVIKDSLESSETLGDQLSDPNTITIVHDLCYKKAPARWFEMEWGFPCPSDWSVSSWIQDVQQRVAHFEKILQFGREKMPTYWLGAFHNPKGLLSILKQEAIRRYSERTGNAEAIVFKTEITQRDKEHIRDPPHEGMFVYGVHIWGIFWNKTDEEIVDSPQKQSLNTLPVIHVQCLPISEKFGINDTPKVPDVYMCPVYLSSTSVKEPVFALEIHKDNIASSRWAMRGMKGTIHPF</sequence>
<feature type="region of interest" description="Disordered" evidence="15">
    <location>
        <begin position="627"/>
        <end position="647"/>
    </location>
</feature>
<feature type="domain" description="Dynein heavy chain C-terminal" evidence="25">
    <location>
        <begin position="4856"/>
        <end position="5140"/>
    </location>
</feature>
<dbReference type="Gene3D" id="1.10.472.130">
    <property type="match status" value="1"/>
</dbReference>
<dbReference type="Gene3D" id="1.10.8.720">
    <property type="entry name" value="Region D6 of dynein motor"/>
    <property type="match status" value="1"/>
</dbReference>
<keyword evidence="7" id="KW-0067">ATP-binding</keyword>
<dbReference type="PANTHER" id="PTHR46961">
    <property type="entry name" value="DYNEIN HEAVY CHAIN 1, AXONEMAL-LIKE PROTEIN"/>
    <property type="match status" value="1"/>
</dbReference>
<evidence type="ECO:0000259" key="16">
    <source>
        <dbReference type="Pfam" id="PF03028"/>
    </source>
</evidence>
<feature type="compositionally biased region" description="Polar residues" evidence="15">
    <location>
        <begin position="3653"/>
        <end position="3662"/>
    </location>
</feature>
<dbReference type="Pfam" id="PF03028">
    <property type="entry name" value="Dynein_heavy"/>
    <property type="match status" value="1"/>
</dbReference>
<dbReference type="GO" id="GO:0007018">
    <property type="term" value="P:microtubule-based movement"/>
    <property type="evidence" value="ECO:0007669"/>
    <property type="project" value="InterPro"/>
</dbReference>
<feature type="domain" description="Dynein heavy chain hydrolytic ATP-binding dynein motor region" evidence="19">
    <location>
        <begin position="2166"/>
        <end position="2290"/>
    </location>
</feature>
<evidence type="ECO:0000256" key="4">
    <source>
        <dbReference type="ARBA" id="ARBA00022701"/>
    </source>
</evidence>
<keyword evidence="6" id="KW-0547">Nucleotide-binding</keyword>
<comment type="similarity">
    <text evidence="2">Belongs to the dynein heavy chain family.</text>
</comment>
<dbReference type="Pfam" id="PF17857">
    <property type="entry name" value="AAA_lid_1"/>
    <property type="match status" value="1"/>
</dbReference>
<keyword evidence="4" id="KW-0493">Microtubule</keyword>
<evidence type="ECO:0000259" key="22">
    <source>
        <dbReference type="Pfam" id="PF17852"/>
    </source>
</evidence>
<evidence type="ECO:0000259" key="23">
    <source>
        <dbReference type="Pfam" id="PF17857"/>
    </source>
</evidence>
<evidence type="ECO:0000259" key="17">
    <source>
        <dbReference type="Pfam" id="PF08385"/>
    </source>
</evidence>
<dbReference type="GO" id="GO:0005930">
    <property type="term" value="C:axoneme"/>
    <property type="evidence" value="ECO:0007669"/>
    <property type="project" value="UniProtKB-SubCell"/>
</dbReference>
<reference evidence="27" key="1">
    <citation type="thesis" date="2020" institute="ProQuest LLC" country="789 East Eisenhower Parkway, Ann Arbor, MI, USA">
        <title>Comparative Genomics and Chromosome Evolution.</title>
        <authorList>
            <person name="Mudd A.B."/>
        </authorList>
    </citation>
    <scope>NUCLEOTIDE SEQUENCE</scope>
    <source>
        <strain evidence="27">1538</strain>
        <tissue evidence="27">Blood</tissue>
    </source>
</reference>
<keyword evidence="9 14" id="KW-0175">Coiled coil</keyword>
<dbReference type="GO" id="GO:0030286">
    <property type="term" value="C:dynein complex"/>
    <property type="evidence" value="ECO:0007669"/>
    <property type="project" value="UniProtKB-KW"/>
</dbReference>
<protein>
    <submittedName>
        <fullName evidence="27">Uncharacterized protein</fullName>
    </submittedName>
</protein>
<feature type="coiled-coil region" evidence="14">
    <location>
        <begin position="3477"/>
        <end position="3504"/>
    </location>
</feature>
<evidence type="ECO:0000259" key="24">
    <source>
        <dbReference type="Pfam" id="PF18198"/>
    </source>
</evidence>
<dbReference type="GO" id="GO:0051959">
    <property type="term" value="F:dynein light intermediate chain binding"/>
    <property type="evidence" value="ECO:0007669"/>
    <property type="project" value="InterPro"/>
</dbReference>
<dbReference type="InterPro" id="IPR043157">
    <property type="entry name" value="Dynein_AAA1S"/>
</dbReference>
<evidence type="ECO:0000259" key="21">
    <source>
        <dbReference type="Pfam" id="PF12781"/>
    </source>
</evidence>
<dbReference type="FunFam" id="1.10.287.2620:FF:000001">
    <property type="entry name" value="Cytoplasmic dynein heavy chain 1"/>
    <property type="match status" value="1"/>
</dbReference>
<dbReference type="InterPro" id="IPR035699">
    <property type="entry name" value="AAA_6"/>
</dbReference>
<keyword evidence="11" id="KW-0505">Motor protein</keyword>
<dbReference type="InterPro" id="IPR027417">
    <property type="entry name" value="P-loop_NTPase"/>
</dbReference>